<accession>A0A0R1ERN0</accession>
<organism evidence="1 2">
    <name type="scientific">Lacticaseibacillus zeae DSM 20178 = KCTC 3804</name>
    <dbReference type="NCBI Taxonomy" id="1423816"/>
    <lineage>
        <taxon>Bacteria</taxon>
        <taxon>Bacillati</taxon>
        <taxon>Bacillota</taxon>
        <taxon>Bacilli</taxon>
        <taxon>Lactobacillales</taxon>
        <taxon>Lactobacillaceae</taxon>
        <taxon>Lacticaseibacillus</taxon>
    </lineage>
</organism>
<dbReference type="EMBL" id="AZCT01000027">
    <property type="protein sequence ID" value="KRK09914.1"/>
    <property type="molecule type" value="Genomic_DNA"/>
</dbReference>
<protein>
    <submittedName>
        <fullName evidence="1">Uncharacterized protein</fullName>
    </submittedName>
</protein>
<dbReference type="RefSeq" id="WP_003572355.1">
    <property type="nucleotide sequence ID" value="NZ_AZCT01000027.1"/>
</dbReference>
<dbReference type="AlphaFoldDB" id="A0A0R1ERN0"/>
<evidence type="ECO:0000313" key="2">
    <source>
        <dbReference type="Proteomes" id="UP000051984"/>
    </source>
</evidence>
<evidence type="ECO:0000313" key="1">
    <source>
        <dbReference type="EMBL" id="KRK09914.1"/>
    </source>
</evidence>
<proteinExistence type="predicted"/>
<reference evidence="1 2" key="1">
    <citation type="journal article" date="2015" name="Genome Announc.">
        <title>Expanding the biotechnology potential of lactobacilli through comparative genomics of 213 strains and associated genera.</title>
        <authorList>
            <person name="Sun Z."/>
            <person name="Harris H.M."/>
            <person name="McCann A."/>
            <person name="Guo C."/>
            <person name="Argimon S."/>
            <person name="Zhang W."/>
            <person name="Yang X."/>
            <person name="Jeffery I.B."/>
            <person name="Cooney J.C."/>
            <person name="Kagawa T.F."/>
            <person name="Liu W."/>
            <person name="Song Y."/>
            <person name="Salvetti E."/>
            <person name="Wrobel A."/>
            <person name="Rasinkangas P."/>
            <person name="Parkhill J."/>
            <person name="Rea M.C."/>
            <person name="O'Sullivan O."/>
            <person name="Ritari J."/>
            <person name="Douillard F.P."/>
            <person name="Paul Ross R."/>
            <person name="Yang R."/>
            <person name="Briner A.E."/>
            <person name="Felis G.E."/>
            <person name="de Vos W.M."/>
            <person name="Barrangou R."/>
            <person name="Klaenhammer T.R."/>
            <person name="Caufield P.W."/>
            <person name="Cui Y."/>
            <person name="Zhang H."/>
            <person name="O'Toole P.W."/>
        </authorList>
    </citation>
    <scope>NUCLEOTIDE SEQUENCE [LARGE SCALE GENOMIC DNA]</scope>
    <source>
        <strain evidence="1 2">DSM 20178</strain>
    </source>
</reference>
<comment type="caution">
    <text evidence="1">The sequence shown here is derived from an EMBL/GenBank/DDBJ whole genome shotgun (WGS) entry which is preliminary data.</text>
</comment>
<name>A0A0R1ERN0_LACZE</name>
<sequence length="88" mass="10176">MFNLVLQTKDIKEAKRKNGLLEIRFPHPKEKALMLKLRHAVLSIETGWPILPDTTCIGEIVRVLPSKDRVIVAYVRPQNGFQRFVESH</sequence>
<dbReference type="Proteomes" id="UP000051984">
    <property type="component" value="Unassembled WGS sequence"/>
</dbReference>
<gene>
    <name evidence="1" type="ORF">FD51_GL001985</name>
</gene>
<dbReference type="PATRIC" id="fig|1423816.3.peg.2064"/>